<organism evidence="2 3">
    <name type="scientific">Colletotrichum asianum</name>
    <dbReference type="NCBI Taxonomy" id="702518"/>
    <lineage>
        <taxon>Eukaryota</taxon>
        <taxon>Fungi</taxon>
        <taxon>Dikarya</taxon>
        <taxon>Ascomycota</taxon>
        <taxon>Pezizomycotina</taxon>
        <taxon>Sordariomycetes</taxon>
        <taxon>Hypocreomycetidae</taxon>
        <taxon>Glomerellales</taxon>
        <taxon>Glomerellaceae</taxon>
        <taxon>Colletotrichum</taxon>
        <taxon>Colletotrichum gloeosporioides species complex</taxon>
    </lineage>
</organism>
<reference evidence="2 3" key="1">
    <citation type="submission" date="2019-12" db="EMBL/GenBank/DDBJ databases">
        <title>A genome sequence resource for the geographically widespread anthracnose pathogen Colletotrichum asianum.</title>
        <authorList>
            <person name="Meng Y."/>
        </authorList>
    </citation>
    <scope>NUCLEOTIDE SEQUENCE [LARGE SCALE GENOMIC DNA]</scope>
    <source>
        <strain evidence="2 3">ICMP 18580</strain>
    </source>
</reference>
<feature type="region of interest" description="Disordered" evidence="1">
    <location>
        <begin position="1"/>
        <end position="28"/>
    </location>
</feature>
<evidence type="ECO:0000313" key="3">
    <source>
        <dbReference type="Proteomes" id="UP000434172"/>
    </source>
</evidence>
<feature type="non-terminal residue" evidence="2">
    <location>
        <position position="1"/>
    </location>
</feature>
<dbReference type="Proteomes" id="UP000434172">
    <property type="component" value="Unassembled WGS sequence"/>
</dbReference>
<sequence>MVRPTEEQGPGLREGTEGTGTVGARSEPWKALGGGACRWAGSDSGSGSGGLACDGGCAPAPKKLQLPAFGVLPSIG</sequence>
<dbReference type="AlphaFoldDB" id="A0A8H3ZM49"/>
<comment type="caution">
    <text evidence="2">The sequence shown here is derived from an EMBL/GenBank/DDBJ whole genome shotgun (WGS) entry which is preliminary data.</text>
</comment>
<evidence type="ECO:0000313" key="2">
    <source>
        <dbReference type="EMBL" id="KAF0320602.1"/>
    </source>
</evidence>
<dbReference type="EMBL" id="WOWK01000081">
    <property type="protein sequence ID" value="KAF0320602.1"/>
    <property type="molecule type" value="Genomic_DNA"/>
</dbReference>
<evidence type="ECO:0000256" key="1">
    <source>
        <dbReference type="SAM" id="MobiDB-lite"/>
    </source>
</evidence>
<keyword evidence="3" id="KW-1185">Reference proteome</keyword>
<name>A0A8H3ZM49_9PEZI</name>
<gene>
    <name evidence="2" type="ORF">GQ607_012183</name>
</gene>
<proteinExistence type="predicted"/>
<protein>
    <submittedName>
        <fullName evidence="2">Uncharacterized protein</fullName>
    </submittedName>
</protein>
<accession>A0A8H3ZM49</accession>